<dbReference type="EMBL" id="FUWM01000003">
    <property type="protein sequence ID" value="SJZ30347.1"/>
    <property type="molecule type" value="Genomic_DNA"/>
</dbReference>
<dbReference type="GO" id="GO:0008705">
    <property type="term" value="F:methionine synthase activity"/>
    <property type="evidence" value="ECO:0007669"/>
    <property type="project" value="TreeGrafter"/>
</dbReference>
<proteinExistence type="inferred from homology"/>
<dbReference type="STRING" id="142842.SAMN02745118_00046"/>
<dbReference type="Proteomes" id="UP000190625">
    <property type="component" value="Unassembled WGS sequence"/>
</dbReference>
<dbReference type="GO" id="GO:0031419">
    <property type="term" value="F:cobalamin binding"/>
    <property type="evidence" value="ECO:0007669"/>
    <property type="project" value="UniProtKB-KW"/>
</dbReference>
<sequence length="267" mass="29200">MIVIGELINTSRDDVEPAVKERDAEFIQNLAKEQEEAGADYIDVNCGTLIREEPEALEWLVSTVQEAVDAPLCIDSPDPNAIKKGLKAYEHEKPAIINSITAEEERYEEILPLLKEHNAAVVALAMDDSGMPSDADDRIRVASKLIDDLIADGIALEDIYVDPIIQPIGTDDGMGVHILNAIDEITNKYEEVHITCGLSNISHGLPNRQLLNQAYLVLAMSRGLDSAIMDPLDDKIMSLATASETLLGNDTYCANYIKAAKSNKLTI</sequence>
<accession>A0A1T4JJV5</accession>
<dbReference type="GO" id="GO:0046653">
    <property type="term" value="P:tetrahydrofolate metabolic process"/>
    <property type="evidence" value="ECO:0007669"/>
    <property type="project" value="TreeGrafter"/>
</dbReference>
<keyword evidence="5" id="KW-0479">Metal-binding</keyword>
<dbReference type="AlphaFoldDB" id="A0A1T4JJV5"/>
<evidence type="ECO:0000256" key="2">
    <source>
        <dbReference type="ARBA" id="ARBA00022603"/>
    </source>
</evidence>
<evidence type="ECO:0000256" key="3">
    <source>
        <dbReference type="ARBA" id="ARBA00022628"/>
    </source>
</evidence>
<evidence type="ECO:0000313" key="8">
    <source>
        <dbReference type="EMBL" id="SJZ30347.1"/>
    </source>
</evidence>
<evidence type="ECO:0000256" key="5">
    <source>
        <dbReference type="ARBA" id="ARBA00022723"/>
    </source>
</evidence>
<keyword evidence="4 8" id="KW-0808">Transferase</keyword>
<dbReference type="GO" id="GO:0050667">
    <property type="term" value="P:homocysteine metabolic process"/>
    <property type="evidence" value="ECO:0007669"/>
    <property type="project" value="TreeGrafter"/>
</dbReference>
<reference evidence="9" key="1">
    <citation type="submission" date="2017-02" db="EMBL/GenBank/DDBJ databases">
        <authorList>
            <person name="Varghese N."/>
            <person name="Submissions S."/>
        </authorList>
    </citation>
    <scope>NUCLEOTIDE SEQUENCE [LARGE SCALE GENOMIC DNA]</scope>
    <source>
        <strain evidence="9">ATCC BAA-73</strain>
    </source>
</reference>
<dbReference type="NCBIfam" id="NF005719">
    <property type="entry name" value="PRK07535.1"/>
    <property type="match status" value="1"/>
</dbReference>
<dbReference type="Pfam" id="PF00809">
    <property type="entry name" value="Pterin_bind"/>
    <property type="match status" value="1"/>
</dbReference>
<dbReference type="GO" id="GO:0032259">
    <property type="term" value="P:methylation"/>
    <property type="evidence" value="ECO:0007669"/>
    <property type="project" value="UniProtKB-KW"/>
</dbReference>
<dbReference type="PROSITE" id="PS50972">
    <property type="entry name" value="PTERIN_BINDING"/>
    <property type="match status" value="1"/>
</dbReference>
<organism evidence="8 9">
    <name type="scientific">Selenihalanaerobacter shriftii</name>
    <dbReference type="NCBI Taxonomy" id="142842"/>
    <lineage>
        <taxon>Bacteria</taxon>
        <taxon>Bacillati</taxon>
        <taxon>Bacillota</taxon>
        <taxon>Clostridia</taxon>
        <taxon>Halanaerobiales</taxon>
        <taxon>Halobacteroidaceae</taxon>
        <taxon>Selenihalanaerobacter</taxon>
    </lineage>
</organism>
<evidence type="ECO:0000256" key="4">
    <source>
        <dbReference type="ARBA" id="ARBA00022679"/>
    </source>
</evidence>
<keyword evidence="2 8" id="KW-0489">Methyltransferase</keyword>
<dbReference type="RefSeq" id="WP_078808589.1">
    <property type="nucleotide sequence ID" value="NZ_FUWM01000003.1"/>
</dbReference>
<evidence type="ECO:0000256" key="6">
    <source>
        <dbReference type="ARBA" id="ARBA00023285"/>
    </source>
</evidence>
<evidence type="ECO:0000259" key="7">
    <source>
        <dbReference type="PROSITE" id="PS50972"/>
    </source>
</evidence>
<dbReference type="InterPro" id="IPR011005">
    <property type="entry name" value="Dihydropteroate_synth-like_sf"/>
</dbReference>
<feature type="domain" description="Pterin-binding" evidence="7">
    <location>
        <begin position="1"/>
        <end position="247"/>
    </location>
</feature>
<dbReference type="PANTHER" id="PTHR45833:SF1">
    <property type="entry name" value="METHIONINE SYNTHASE"/>
    <property type="match status" value="1"/>
</dbReference>
<gene>
    <name evidence="8" type="ORF">SAMN02745118_00046</name>
</gene>
<comment type="similarity">
    <text evidence="1">Belongs to the vitamin-B12 dependent methionine synthase family.</text>
</comment>
<dbReference type="InterPro" id="IPR050554">
    <property type="entry name" value="Met_Synthase/Corrinoid"/>
</dbReference>
<evidence type="ECO:0000256" key="1">
    <source>
        <dbReference type="ARBA" id="ARBA00010398"/>
    </source>
</evidence>
<dbReference type="Gene3D" id="3.20.20.20">
    <property type="entry name" value="Dihydropteroate synthase-like"/>
    <property type="match status" value="1"/>
</dbReference>
<protein>
    <submittedName>
        <fullName evidence="8">5-methyltetrahydrofolate--homocysteine methyltransferase</fullName>
    </submittedName>
</protein>
<dbReference type="GO" id="GO:0005829">
    <property type="term" value="C:cytosol"/>
    <property type="evidence" value="ECO:0007669"/>
    <property type="project" value="TreeGrafter"/>
</dbReference>
<keyword evidence="9" id="KW-1185">Reference proteome</keyword>
<evidence type="ECO:0000313" key="9">
    <source>
        <dbReference type="Proteomes" id="UP000190625"/>
    </source>
</evidence>
<name>A0A1T4JJV5_9FIRM</name>
<dbReference type="GO" id="GO:0046872">
    <property type="term" value="F:metal ion binding"/>
    <property type="evidence" value="ECO:0007669"/>
    <property type="project" value="UniProtKB-KW"/>
</dbReference>
<dbReference type="OrthoDB" id="358252at2"/>
<dbReference type="SUPFAM" id="SSF51717">
    <property type="entry name" value="Dihydropteroate synthetase-like"/>
    <property type="match status" value="1"/>
</dbReference>
<dbReference type="PANTHER" id="PTHR45833">
    <property type="entry name" value="METHIONINE SYNTHASE"/>
    <property type="match status" value="1"/>
</dbReference>
<keyword evidence="3" id="KW-0846">Cobalamin</keyword>
<dbReference type="InterPro" id="IPR000489">
    <property type="entry name" value="Pterin-binding_dom"/>
</dbReference>
<keyword evidence="6" id="KW-0170">Cobalt</keyword>